<proteinExistence type="predicted"/>
<dbReference type="Proteomes" id="UP000265520">
    <property type="component" value="Unassembled WGS sequence"/>
</dbReference>
<organism evidence="1 2">
    <name type="scientific">Trifolium medium</name>
    <dbReference type="NCBI Taxonomy" id="97028"/>
    <lineage>
        <taxon>Eukaryota</taxon>
        <taxon>Viridiplantae</taxon>
        <taxon>Streptophyta</taxon>
        <taxon>Embryophyta</taxon>
        <taxon>Tracheophyta</taxon>
        <taxon>Spermatophyta</taxon>
        <taxon>Magnoliopsida</taxon>
        <taxon>eudicotyledons</taxon>
        <taxon>Gunneridae</taxon>
        <taxon>Pentapetalae</taxon>
        <taxon>rosids</taxon>
        <taxon>fabids</taxon>
        <taxon>Fabales</taxon>
        <taxon>Fabaceae</taxon>
        <taxon>Papilionoideae</taxon>
        <taxon>50 kb inversion clade</taxon>
        <taxon>NPAAA clade</taxon>
        <taxon>Hologalegina</taxon>
        <taxon>IRL clade</taxon>
        <taxon>Trifolieae</taxon>
        <taxon>Trifolium</taxon>
    </lineage>
</organism>
<reference evidence="1 2" key="1">
    <citation type="journal article" date="2018" name="Front. Plant Sci.">
        <title>Red Clover (Trifolium pratense) and Zigzag Clover (T. medium) - A Picture of Genomic Similarities and Differences.</title>
        <authorList>
            <person name="Dluhosova J."/>
            <person name="Istvanek J."/>
            <person name="Nedelnik J."/>
            <person name="Repkova J."/>
        </authorList>
    </citation>
    <scope>NUCLEOTIDE SEQUENCE [LARGE SCALE GENOMIC DNA]</scope>
    <source>
        <strain evidence="2">cv. 10/8</strain>
        <tissue evidence="1">Leaf</tissue>
    </source>
</reference>
<evidence type="ECO:0000313" key="1">
    <source>
        <dbReference type="EMBL" id="MCH91823.1"/>
    </source>
</evidence>
<keyword evidence="2" id="KW-1185">Reference proteome</keyword>
<protein>
    <submittedName>
        <fullName evidence="1">Uncharacterized protein</fullName>
    </submittedName>
</protein>
<feature type="non-terminal residue" evidence="1">
    <location>
        <position position="1"/>
    </location>
</feature>
<accession>A0A392MWY6</accession>
<dbReference type="AlphaFoldDB" id="A0A392MWY6"/>
<comment type="caution">
    <text evidence="1">The sequence shown here is derived from an EMBL/GenBank/DDBJ whole genome shotgun (WGS) entry which is preliminary data.</text>
</comment>
<sequence length="73" mass="8377">PDITVTQSGFMLEGSWKWSLNWSVVLSHVNVVATDELLLLLTGVAPFFDRVDNKRWMSDQFNKISVSPTYQFL</sequence>
<evidence type="ECO:0000313" key="2">
    <source>
        <dbReference type="Proteomes" id="UP000265520"/>
    </source>
</evidence>
<dbReference type="EMBL" id="LXQA010021241">
    <property type="protein sequence ID" value="MCH91823.1"/>
    <property type="molecule type" value="Genomic_DNA"/>
</dbReference>
<name>A0A392MWY6_9FABA</name>